<dbReference type="Gene3D" id="3.10.450.50">
    <property type="match status" value="1"/>
</dbReference>
<dbReference type="OrthoDB" id="7630482at2"/>
<protein>
    <recommendedName>
        <fullName evidence="1">DUF4440 domain-containing protein</fullName>
    </recommendedName>
</protein>
<organism evidence="2 3">
    <name type="scientific">Mucilaginibacter gossypiicola</name>
    <dbReference type="NCBI Taxonomy" id="551995"/>
    <lineage>
        <taxon>Bacteria</taxon>
        <taxon>Pseudomonadati</taxon>
        <taxon>Bacteroidota</taxon>
        <taxon>Sphingobacteriia</taxon>
        <taxon>Sphingobacteriales</taxon>
        <taxon>Sphingobacteriaceae</taxon>
        <taxon>Mucilaginibacter</taxon>
    </lineage>
</organism>
<reference evidence="3" key="1">
    <citation type="submission" date="2016-10" db="EMBL/GenBank/DDBJ databases">
        <authorList>
            <person name="Varghese N."/>
            <person name="Submissions S."/>
        </authorList>
    </citation>
    <scope>NUCLEOTIDE SEQUENCE [LARGE SCALE GENOMIC DNA]</scope>
    <source>
        <strain evidence="3">Gh-48</strain>
    </source>
</reference>
<dbReference type="CDD" id="cd00531">
    <property type="entry name" value="NTF2_like"/>
    <property type="match status" value="1"/>
</dbReference>
<dbReference type="InterPro" id="IPR027843">
    <property type="entry name" value="DUF4440"/>
</dbReference>
<dbReference type="Pfam" id="PF14534">
    <property type="entry name" value="DUF4440"/>
    <property type="match status" value="1"/>
</dbReference>
<dbReference type="AlphaFoldDB" id="A0A1H8D0B9"/>
<dbReference type="EMBL" id="FOCL01000002">
    <property type="protein sequence ID" value="SEN00871.1"/>
    <property type="molecule type" value="Genomic_DNA"/>
</dbReference>
<gene>
    <name evidence="2" type="ORF">SAMN05192574_102160</name>
</gene>
<sequence length="122" mass="13320">MTKENSAQTIAEDFNQSYERAWNAGINQLLDLYAEESILVGYSTVQGKTGIAELLSGIIDQGWSRISIKTTHAKFEGQVVLVVNEYTAIGTGEKAGETLNARSSHVLSKVGDKWLTVMHSAM</sequence>
<dbReference type="Proteomes" id="UP000198942">
    <property type="component" value="Unassembled WGS sequence"/>
</dbReference>
<name>A0A1H8D0B9_9SPHI</name>
<evidence type="ECO:0000259" key="1">
    <source>
        <dbReference type="Pfam" id="PF14534"/>
    </source>
</evidence>
<accession>A0A1H8D0B9</accession>
<dbReference type="SUPFAM" id="SSF54427">
    <property type="entry name" value="NTF2-like"/>
    <property type="match status" value="1"/>
</dbReference>
<evidence type="ECO:0000313" key="2">
    <source>
        <dbReference type="EMBL" id="SEN00871.1"/>
    </source>
</evidence>
<proteinExistence type="predicted"/>
<feature type="domain" description="DUF4440" evidence="1">
    <location>
        <begin position="17"/>
        <end position="115"/>
    </location>
</feature>
<keyword evidence="3" id="KW-1185">Reference proteome</keyword>
<dbReference type="InterPro" id="IPR032710">
    <property type="entry name" value="NTF2-like_dom_sf"/>
</dbReference>
<dbReference type="RefSeq" id="WP_091209058.1">
    <property type="nucleotide sequence ID" value="NZ_FOCL01000002.1"/>
</dbReference>
<evidence type="ECO:0000313" key="3">
    <source>
        <dbReference type="Proteomes" id="UP000198942"/>
    </source>
</evidence>